<name>A0A0D2QDZ4_HYPSF</name>
<dbReference type="AlphaFoldDB" id="A0A0D2QDZ4"/>
<evidence type="ECO:0000313" key="2">
    <source>
        <dbReference type="EMBL" id="KJA29810.1"/>
    </source>
</evidence>
<evidence type="ECO:0000256" key="1">
    <source>
        <dbReference type="SAM" id="MobiDB-lite"/>
    </source>
</evidence>
<organism evidence="2 3">
    <name type="scientific">Hypholoma sublateritium (strain FD-334 SS-4)</name>
    <dbReference type="NCBI Taxonomy" id="945553"/>
    <lineage>
        <taxon>Eukaryota</taxon>
        <taxon>Fungi</taxon>
        <taxon>Dikarya</taxon>
        <taxon>Basidiomycota</taxon>
        <taxon>Agaricomycotina</taxon>
        <taxon>Agaricomycetes</taxon>
        <taxon>Agaricomycetidae</taxon>
        <taxon>Agaricales</taxon>
        <taxon>Agaricineae</taxon>
        <taxon>Strophariaceae</taxon>
        <taxon>Hypholoma</taxon>
    </lineage>
</organism>
<dbReference type="Proteomes" id="UP000054270">
    <property type="component" value="Unassembled WGS sequence"/>
</dbReference>
<feature type="compositionally biased region" description="Polar residues" evidence="1">
    <location>
        <begin position="12"/>
        <end position="23"/>
    </location>
</feature>
<evidence type="ECO:0000313" key="3">
    <source>
        <dbReference type="Proteomes" id="UP000054270"/>
    </source>
</evidence>
<dbReference type="EMBL" id="KN817518">
    <property type="protein sequence ID" value="KJA29810.1"/>
    <property type="molecule type" value="Genomic_DNA"/>
</dbReference>
<accession>A0A0D2QDZ4</accession>
<keyword evidence="3" id="KW-1185">Reference proteome</keyword>
<feature type="region of interest" description="Disordered" evidence="1">
    <location>
        <begin position="310"/>
        <end position="360"/>
    </location>
</feature>
<gene>
    <name evidence="2" type="ORF">HYPSUDRAFT_210675</name>
</gene>
<sequence>MPPSSPADPASNGLSSGESGPTQSDTLVQYKMLLARSTTIMKNVELDRWFGALQACNYFRRMPTRELLKFTQEMTHSLDMQVCVGYIQPWGSRMLYLTDIIKENASKSLLPFQEEVEALVARAHAFEGNSNEAKKYILQHMETKGSHKIVSQDHFDKSHFYQVLTIIVVSLKIIVSWEYSLSFLLQSSYLRWKRTVLTGGVGKFLVDKKLDGLLQSMVKDGDFTSFMDWSRWHFCTPREYKDDYPLDFLVAAFIGNGHYRTAKDFIEKLHRGGKSCSASLVVATIRGLLAECNGLPDNLLLEQIAAISQPPTVGPASGSKQGSSSVDPEAPARGFSEDPVSRLLTDQPPHKRTHRDMWTA</sequence>
<protein>
    <submittedName>
        <fullName evidence="2">Uncharacterized protein</fullName>
    </submittedName>
</protein>
<proteinExistence type="predicted"/>
<feature type="region of interest" description="Disordered" evidence="1">
    <location>
        <begin position="1"/>
        <end position="23"/>
    </location>
</feature>
<reference evidence="3" key="1">
    <citation type="submission" date="2014-04" db="EMBL/GenBank/DDBJ databases">
        <title>Evolutionary Origins and Diversification of the Mycorrhizal Mutualists.</title>
        <authorList>
            <consortium name="DOE Joint Genome Institute"/>
            <consortium name="Mycorrhizal Genomics Consortium"/>
            <person name="Kohler A."/>
            <person name="Kuo A."/>
            <person name="Nagy L.G."/>
            <person name="Floudas D."/>
            <person name="Copeland A."/>
            <person name="Barry K.W."/>
            <person name="Cichocki N."/>
            <person name="Veneault-Fourrey C."/>
            <person name="LaButti K."/>
            <person name="Lindquist E.A."/>
            <person name="Lipzen A."/>
            <person name="Lundell T."/>
            <person name="Morin E."/>
            <person name="Murat C."/>
            <person name="Riley R."/>
            <person name="Ohm R."/>
            <person name="Sun H."/>
            <person name="Tunlid A."/>
            <person name="Henrissat B."/>
            <person name="Grigoriev I.V."/>
            <person name="Hibbett D.S."/>
            <person name="Martin F."/>
        </authorList>
    </citation>
    <scope>NUCLEOTIDE SEQUENCE [LARGE SCALE GENOMIC DNA]</scope>
    <source>
        <strain evidence="3">FD-334 SS-4</strain>
    </source>
</reference>